<evidence type="ECO:0000259" key="11">
    <source>
        <dbReference type="Pfam" id="PF03934"/>
    </source>
</evidence>
<dbReference type="InterPro" id="IPR005628">
    <property type="entry name" value="GspK"/>
</dbReference>
<comment type="similarity">
    <text evidence="2 10">Belongs to the GSP K family.</text>
</comment>
<evidence type="ECO:0000256" key="2">
    <source>
        <dbReference type="ARBA" id="ARBA00007246"/>
    </source>
</evidence>
<proteinExistence type="inferred from homology"/>
<evidence type="ECO:0000256" key="4">
    <source>
        <dbReference type="ARBA" id="ARBA00022475"/>
    </source>
</evidence>
<dbReference type="Pfam" id="PF03934">
    <property type="entry name" value="T2SSK"/>
    <property type="match status" value="1"/>
</dbReference>
<sequence length="331" mass="35558">MTRTPSRQRGVALLTVLLLVAVMGVLVMATLDDVRFGLRRAGNVQALEQAQWHARGVAALARSQVEAMQRRDPGVTLLDGNWEDVPRPLPLPGEEGGLAVVRVTDGGNCFNLNSVVEGAPGQWQYNATGARQYQALLEALGVDDARARSLADALVDWIDSDASPRPMGAEDSAYQAADPARRTSGTLLAEPSELRAIAGYDAALYARLRPWACALPDDRLSPLNVNTLRPDDAPLLTMLTLGALPPAHARSVISARPPGGWRDNAVFWSLPALAAANAPAPVIGQTALRTRYFGLDVRVSLGEAEAVLTETFEVADDGRTHLLAHRWTLEE</sequence>
<dbReference type="AlphaFoldDB" id="A0A7W3U5K7"/>
<keyword evidence="8" id="KW-1133">Transmembrane helix</keyword>
<accession>A0A7W3U5K7</accession>
<gene>
    <name evidence="13" type="primary">gspK</name>
    <name evidence="13" type="ORF">H4F99_12755</name>
</gene>
<feature type="domain" description="T2SS protein K first SAM-like" evidence="12">
    <location>
        <begin position="108"/>
        <end position="217"/>
    </location>
</feature>
<keyword evidence="5 10" id="KW-0997">Cell inner membrane</keyword>
<dbReference type="GO" id="GO:0005886">
    <property type="term" value="C:plasma membrane"/>
    <property type="evidence" value="ECO:0007669"/>
    <property type="project" value="UniProtKB-SubCell"/>
</dbReference>
<dbReference type="SUPFAM" id="SSF54523">
    <property type="entry name" value="Pili subunits"/>
    <property type="match status" value="1"/>
</dbReference>
<dbReference type="InterPro" id="IPR049031">
    <property type="entry name" value="T2SSK_SAM-like_1st"/>
</dbReference>
<name>A0A7W3U5K7_9GAMM</name>
<keyword evidence="6" id="KW-0812">Transmembrane</keyword>
<evidence type="ECO:0000256" key="10">
    <source>
        <dbReference type="PIRNR" id="PIRNR002786"/>
    </source>
</evidence>
<dbReference type="GO" id="GO:0009306">
    <property type="term" value="P:protein secretion"/>
    <property type="evidence" value="ECO:0007669"/>
    <property type="project" value="InterPro"/>
</dbReference>
<dbReference type="InterPro" id="IPR045584">
    <property type="entry name" value="Pilin-like"/>
</dbReference>
<dbReference type="PIRSF" id="PIRSF002786">
    <property type="entry name" value="XcpX"/>
    <property type="match status" value="1"/>
</dbReference>
<evidence type="ECO:0000256" key="1">
    <source>
        <dbReference type="ARBA" id="ARBA00004533"/>
    </source>
</evidence>
<keyword evidence="3 10" id="KW-0813">Transport</keyword>
<evidence type="ECO:0000256" key="5">
    <source>
        <dbReference type="ARBA" id="ARBA00022519"/>
    </source>
</evidence>
<dbReference type="SUPFAM" id="SSF158544">
    <property type="entry name" value="GspK insert domain-like"/>
    <property type="match status" value="2"/>
</dbReference>
<evidence type="ECO:0000256" key="6">
    <source>
        <dbReference type="ARBA" id="ARBA00022692"/>
    </source>
</evidence>
<evidence type="ECO:0000256" key="3">
    <source>
        <dbReference type="ARBA" id="ARBA00022448"/>
    </source>
</evidence>
<dbReference type="Pfam" id="PF21687">
    <property type="entry name" value="T2SSK_1st"/>
    <property type="match status" value="1"/>
</dbReference>
<dbReference type="EMBL" id="JACHTE010000009">
    <property type="protein sequence ID" value="MBB1089348.1"/>
    <property type="molecule type" value="Genomic_DNA"/>
</dbReference>
<protein>
    <recommendedName>
        <fullName evidence="10">Type II secretion system protein K</fullName>
    </recommendedName>
</protein>
<dbReference type="Proteomes" id="UP000552587">
    <property type="component" value="Unassembled WGS sequence"/>
</dbReference>
<evidence type="ECO:0000256" key="9">
    <source>
        <dbReference type="ARBA" id="ARBA00023136"/>
    </source>
</evidence>
<reference evidence="13 14" key="1">
    <citation type="submission" date="2020-07" db="EMBL/GenBank/DDBJ databases">
        <authorList>
            <person name="Xu S."/>
            <person name="Li A."/>
        </authorList>
    </citation>
    <scope>NUCLEOTIDE SEQUENCE [LARGE SCALE GENOMIC DNA]</scope>
    <source>
        <strain evidence="13 14">SG-8</strain>
    </source>
</reference>
<dbReference type="InterPro" id="IPR038072">
    <property type="entry name" value="GspK_central_sf"/>
</dbReference>
<evidence type="ECO:0000256" key="7">
    <source>
        <dbReference type="ARBA" id="ARBA00022927"/>
    </source>
</evidence>
<keyword evidence="7" id="KW-0653">Protein transport</keyword>
<feature type="domain" description="T2SS protein K second SAM-like" evidence="11">
    <location>
        <begin position="223"/>
        <end position="278"/>
    </location>
</feature>
<keyword evidence="4 10" id="KW-1003">Cell membrane</keyword>
<dbReference type="NCBIfam" id="NF037980">
    <property type="entry name" value="T2SS_GspK"/>
    <property type="match status" value="1"/>
</dbReference>
<evidence type="ECO:0000313" key="14">
    <source>
        <dbReference type="Proteomes" id="UP000552587"/>
    </source>
</evidence>
<comment type="caution">
    <text evidence="13">The sequence shown here is derived from an EMBL/GenBank/DDBJ whole genome shotgun (WGS) entry which is preliminary data.</text>
</comment>
<dbReference type="Gene3D" id="1.10.40.60">
    <property type="entry name" value="EpsJ-like"/>
    <property type="match status" value="2"/>
</dbReference>
<dbReference type="Gene3D" id="3.30.1300.30">
    <property type="entry name" value="GSPII I/J protein-like"/>
    <property type="match status" value="1"/>
</dbReference>
<evidence type="ECO:0000259" key="12">
    <source>
        <dbReference type="Pfam" id="PF21687"/>
    </source>
</evidence>
<organism evidence="13 14">
    <name type="scientific">Marilutibacter penaei</name>
    <dbReference type="NCBI Taxonomy" id="2759900"/>
    <lineage>
        <taxon>Bacteria</taxon>
        <taxon>Pseudomonadati</taxon>
        <taxon>Pseudomonadota</taxon>
        <taxon>Gammaproteobacteria</taxon>
        <taxon>Lysobacterales</taxon>
        <taxon>Lysobacteraceae</taxon>
        <taxon>Marilutibacter</taxon>
    </lineage>
</organism>
<dbReference type="RefSeq" id="WP_182670128.1">
    <property type="nucleotide sequence ID" value="NZ_JACHTE010000009.1"/>
</dbReference>
<dbReference type="InterPro" id="IPR049179">
    <property type="entry name" value="T2SSK_SAM-like_2nd"/>
</dbReference>
<dbReference type="PANTHER" id="PTHR38831">
    <property type="entry name" value="TYPE II SECRETION SYSTEM PROTEIN K"/>
    <property type="match status" value="1"/>
</dbReference>
<comment type="subcellular location">
    <subcellularLocation>
        <location evidence="1 10">Cell inner membrane</location>
    </subcellularLocation>
</comment>
<evidence type="ECO:0000313" key="13">
    <source>
        <dbReference type="EMBL" id="MBB1089348.1"/>
    </source>
</evidence>
<evidence type="ECO:0000256" key="8">
    <source>
        <dbReference type="ARBA" id="ARBA00022989"/>
    </source>
</evidence>
<keyword evidence="14" id="KW-1185">Reference proteome</keyword>
<dbReference type="PANTHER" id="PTHR38831:SF1">
    <property type="entry name" value="TYPE II SECRETION SYSTEM PROTEIN K-RELATED"/>
    <property type="match status" value="1"/>
</dbReference>
<keyword evidence="9 10" id="KW-0472">Membrane</keyword>